<sequence>KQNKMDFKCRFITIDET</sequence>
<dbReference type="InParanoid" id="E2C9P8"/>
<feature type="non-terminal residue" evidence="1">
    <location>
        <position position="17"/>
    </location>
</feature>
<dbReference type="Proteomes" id="UP000008237">
    <property type="component" value="Unassembled WGS sequence"/>
</dbReference>
<keyword evidence="2" id="KW-1185">Reference proteome</keyword>
<protein>
    <submittedName>
        <fullName evidence="1">Uncharacterized protein</fullName>
    </submittedName>
</protein>
<evidence type="ECO:0000313" key="1">
    <source>
        <dbReference type="EMBL" id="EFN75332.1"/>
    </source>
</evidence>
<reference evidence="1 2" key="1">
    <citation type="journal article" date="2010" name="Science">
        <title>Genomic comparison of the ants Camponotus floridanus and Harpegnathos saltator.</title>
        <authorList>
            <person name="Bonasio R."/>
            <person name="Zhang G."/>
            <person name="Ye C."/>
            <person name="Mutti N.S."/>
            <person name="Fang X."/>
            <person name="Qin N."/>
            <person name="Donahue G."/>
            <person name="Yang P."/>
            <person name="Li Q."/>
            <person name="Li C."/>
            <person name="Zhang P."/>
            <person name="Huang Z."/>
            <person name="Berger S.L."/>
            <person name="Reinberg D."/>
            <person name="Wang J."/>
            <person name="Liebig J."/>
        </authorList>
    </citation>
    <scope>NUCLEOTIDE SEQUENCE [LARGE SCALE GENOMIC DNA]</scope>
    <source>
        <strain evidence="1 2">R22 G/1</strain>
    </source>
</reference>
<evidence type="ECO:0000313" key="2">
    <source>
        <dbReference type="Proteomes" id="UP000008237"/>
    </source>
</evidence>
<feature type="non-terminal residue" evidence="1">
    <location>
        <position position="1"/>
    </location>
</feature>
<accession>E2C9P8</accession>
<name>E2C9P8_HARSA</name>
<dbReference type="EMBL" id="GL453878">
    <property type="protein sequence ID" value="EFN75332.1"/>
    <property type="molecule type" value="Genomic_DNA"/>
</dbReference>
<gene>
    <name evidence="1" type="ORF">EAI_01718</name>
</gene>
<dbReference type="AlphaFoldDB" id="E2C9P8"/>
<proteinExistence type="predicted"/>
<organism evidence="2">
    <name type="scientific">Harpegnathos saltator</name>
    <name type="common">Jerdon's jumping ant</name>
    <dbReference type="NCBI Taxonomy" id="610380"/>
    <lineage>
        <taxon>Eukaryota</taxon>
        <taxon>Metazoa</taxon>
        <taxon>Ecdysozoa</taxon>
        <taxon>Arthropoda</taxon>
        <taxon>Hexapoda</taxon>
        <taxon>Insecta</taxon>
        <taxon>Pterygota</taxon>
        <taxon>Neoptera</taxon>
        <taxon>Endopterygota</taxon>
        <taxon>Hymenoptera</taxon>
        <taxon>Apocrita</taxon>
        <taxon>Aculeata</taxon>
        <taxon>Formicoidea</taxon>
        <taxon>Formicidae</taxon>
        <taxon>Ponerinae</taxon>
        <taxon>Ponerini</taxon>
        <taxon>Harpegnathos</taxon>
    </lineage>
</organism>